<keyword evidence="3" id="KW-1185">Reference proteome</keyword>
<reference evidence="3" key="1">
    <citation type="journal article" date="2010" name="Genome Biol.">
        <title>Genome sequence of the necrotrophic plant pathogen Pythium ultimum reveals original pathogenicity mechanisms and effector repertoire.</title>
        <authorList>
            <person name="Levesque C.A."/>
            <person name="Brouwer H."/>
            <person name="Cano L."/>
            <person name="Hamilton J.P."/>
            <person name="Holt C."/>
            <person name="Huitema E."/>
            <person name="Raffaele S."/>
            <person name="Robideau G.P."/>
            <person name="Thines M."/>
            <person name="Win J."/>
            <person name="Zerillo M.M."/>
            <person name="Beakes G.W."/>
            <person name="Boore J.L."/>
            <person name="Busam D."/>
            <person name="Dumas B."/>
            <person name="Ferriera S."/>
            <person name="Fuerstenberg S.I."/>
            <person name="Gachon C.M."/>
            <person name="Gaulin E."/>
            <person name="Govers F."/>
            <person name="Grenville-Briggs L."/>
            <person name="Horner N."/>
            <person name="Hostetler J."/>
            <person name="Jiang R.H."/>
            <person name="Johnson J."/>
            <person name="Krajaejun T."/>
            <person name="Lin H."/>
            <person name="Meijer H.J."/>
            <person name="Moore B."/>
            <person name="Morris P."/>
            <person name="Phuntmart V."/>
            <person name="Puiu D."/>
            <person name="Shetty J."/>
            <person name="Stajich J.E."/>
            <person name="Tripathy S."/>
            <person name="Wawra S."/>
            <person name="van West P."/>
            <person name="Whitty B.R."/>
            <person name="Coutinho P.M."/>
            <person name="Henrissat B."/>
            <person name="Martin F."/>
            <person name="Thomas P.D."/>
            <person name="Tyler B.M."/>
            <person name="De Vries R.P."/>
            <person name="Kamoun S."/>
            <person name="Yandell M."/>
            <person name="Tisserat N."/>
            <person name="Buell C.R."/>
        </authorList>
    </citation>
    <scope>NUCLEOTIDE SEQUENCE</scope>
    <source>
        <strain evidence="3">DAOM:BR144</strain>
    </source>
</reference>
<dbReference type="EMBL" id="GL376620">
    <property type="status" value="NOT_ANNOTATED_CDS"/>
    <property type="molecule type" value="Genomic_DNA"/>
</dbReference>
<keyword evidence="1" id="KW-0472">Membrane</keyword>
<evidence type="ECO:0000256" key="1">
    <source>
        <dbReference type="SAM" id="Phobius"/>
    </source>
</evidence>
<evidence type="ECO:0000313" key="2">
    <source>
        <dbReference type="EnsemblProtists" id="PYU1_T000846"/>
    </source>
</evidence>
<evidence type="ECO:0000313" key="3">
    <source>
        <dbReference type="Proteomes" id="UP000019132"/>
    </source>
</evidence>
<sequence>MAKSIPKPNPFFDGLLMALLVLELGVIAHTLRDDQEMFAYLLGLIVVVAIAVHVTKLVFAITGGWFSRTFLQHLGDPLKKSVTMKKWCDQSWQLVIHASMTVFELIVLKDETWWQDTTTCDVNQGSDTGVFPEQKFLTKLLYITQLS</sequence>
<dbReference type="EnsemblProtists" id="PYU1_T000846">
    <property type="protein sequence ID" value="PYU1_T000846"/>
    <property type="gene ID" value="PYU1_G000846"/>
</dbReference>
<protein>
    <submittedName>
        <fullName evidence="2">Uncharacterized protein</fullName>
    </submittedName>
</protein>
<reference evidence="2" key="3">
    <citation type="submission" date="2015-02" db="UniProtKB">
        <authorList>
            <consortium name="EnsemblProtists"/>
        </authorList>
    </citation>
    <scope>IDENTIFICATION</scope>
    <source>
        <strain evidence="2">DAOM BR144</strain>
    </source>
</reference>
<keyword evidence="1" id="KW-1133">Transmembrane helix</keyword>
<organism evidence="2 3">
    <name type="scientific">Globisporangium ultimum (strain ATCC 200006 / CBS 805.95 / DAOM BR144)</name>
    <name type="common">Pythium ultimum</name>
    <dbReference type="NCBI Taxonomy" id="431595"/>
    <lineage>
        <taxon>Eukaryota</taxon>
        <taxon>Sar</taxon>
        <taxon>Stramenopiles</taxon>
        <taxon>Oomycota</taxon>
        <taxon>Peronosporomycetes</taxon>
        <taxon>Pythiales</taxon>
        <taxon>Pythiaceae</taxon>
        <taxon>Globisporangium</taxon>
    </lineage>
</organism>
<dbReference type="VEuPathDB" id="FungiDB:PYU1_G000846"/>
<dbReference type="AlphaFoldDB" id="K3W7A5"/>
<proteinExistence type="predicted"/>
<keyword evidence="1" id="KW-0812">Transmembrane</keyword>
<dbReference type="Proteomes" id="UP000019132">
    <property type="component" value="Unassembled WGS sequence"/>
</dbReference>
<accession>K3W7A5</accession>
<dbReference type="STRING" id="431595.K3W7A5"/>
<feature type="transmembrane region" description="Helical" evidence="1">
    <location>
        <begin position="37"/>
        <end position="59"/>
    </location>
</feature>
<reference evidence="3" key="2">
    <citation type="submission" date="2010-04" db="EMBL/GenBank/DDBJ databases">
        <authorList>
            <person name="Buell R."/>
            <person name="Hamilton J."/>
            <person name="Hostetler J."/>
        </authorList>
    </citation>
    <scope>NUCLEOTIDE SEQUENCE [LARGE SCALE GENOMIC DNA]</scope>
    <source>
        <strain evidence="3">DAOM:BR144</strain>
    </source>
</reference>
<dbReference type="InParanoid" id="K3W7A5"/>
<feature type="transmembrane region" description="Helical" evidence="1">
    <location>
        <begin position="12"/>
        <end position="31"/>
    </location>
</feature>
<dbReference type="HOGENOM" id="CLU_1943720_0_0_1"/>
<dbReference type="eggNOG" id="KOG1607">
    <property type="taxonomic scope" value="Eukaryota"/>
</dbReference>
<name>K3W7A5_GLOUD</name>